<comment type="caution">
    <text evidence="10">The sequence shown here is derived from an EMBL/GenBank/DDBJ whole genome shotgun (WGS) entry which is preliminary data.</text>
</comment>
<dbReference type="Pfam" id="PF16353">
    <property type="entry name" value="LacZ_4"/>
    <property type="match status" value="1"/>
</dbReference>
<dbReference type="EMBL" id="JABBPN010000003">
    <property type="protein sequence ID" value="NMO95083.1"/>
    <property type="molecule type" value="Genomic_DNA"/>
</dbReference>
<dbReference type="InterPro" id="IPR008979">
    <property type="entry name" value="Galactose-bd-like_sf"/>
</dbReference>
<evidence type="ECO:0000256" key="3">
    <source>
        <dbReference type="ARBA" id="ARBA00012756"/>
    </source>
</evidence>
<dbReference type="GO" id="GO:0009341">
    <property type="term" value="C:beta-galactosidase complex"/>
    <property type="evidence" value="ECO:0007669"/>
    <property type="project" value="InterPro"/>
</dbReference>
<reference evidence="10 11" key="1">
    <citation type="submission" date="2020-04" db="EMBL/GenBank/DDBJ databases">
        <title>Paenibacillus algicola sp. nov., a novel marine bacterium producing alginate lyase.</title>
        <authorList>
            <person name="Huang H."/>
        </authorList>
    </citation>
    <scope>NUCLEOTIDE SEQUENCE [LARGE SCALE GENOMIC DNA]</scope>
    <source>
        <strain evidence="10 11">L7-75</strain>
    </source>
</reference>
<evidence type="ECO:0000259" key="9">
    <source>
        <dbReference type="SMART" id="SM01038"/>
    </source>
</evidence>
<dbReference type="PANTHER" id="PTHR46323:SF2">
    <property type="entry name" value="BETA-GALACTOSIDASE"/>
    <property type="match status" value="1"/>
</dbReference>
<keyword evidence="5 8" id="KW-0378">Hydrolase</keyword>
<evidence type="ECO:0000256" key="1">
    <source>
        <dbReference type="ARBA" id="ARBA00001412"/>
    </source>
</evidence>
<evidence type="ECO:0000256" key="5">
    <source>
        <dbReference type="ARBA" id="ARBA00022801"/>
    </source>
</evidence>
<protein>
    <recommendedName>
        <fullName evidence="4 8">Beta-galactosidase</fullName>
        <ecNumber evidence="3 8">3.2.1.23</ecNumber>
    </recommendedName>
    <alternativeName>
        <fullName evidence="7 8">Lactase</fullName>
    </alternativeName>
</protein>
<name>A0A848M5K3_PAELE</name>
<dbReference type="Pfam" id="PF00703">
    <property type="entry name" value="Glyco_hydro_2"/>
    <property type="match status" value="1"/>
</dbReference>
<dbReference type="SUPFAM" id="SSF49785">
    <property type="entry name" value="Galactose-binding domain-like"/>
    <property type="match status" value="1"/>
</dbReference>
<dbReference type="SUPFAM" id="SSF74650">
    <property type="entry name" value="Galactose mutarotase-like"/>
    <property type="match status" value="1"/>
</dbReference>
<comment type="similarity">
    <text evidence="2 8">Belongs to the glycosyl hydrolase 2 family.</text>
</comment>
<dbReference type="Pfam" id="PF02929">
    <property type="entry name" value="Bgal_small_N"/>
    <property type="match status" value="1"/>
</dbReference>
<evidence type="ECO:0000256" key="6">
    <source>
        <dbReference type="ARBA" id="ARBA00023295"/>
    </source>
</evidence>
<dbReference type="InterPro" id="IPR032312">
    <property type="entry name" value="LacZ_4"/>
</dbReference>
<dbReference type="InterPro" id="IPR023232">
    <property type="entry name" value="Glyco_hydro_2_AS"/>
</dbReference>
<dbReference type="GO" id="GO:0030246">
    <property type="term" value="F:carbohydrate binding"/>
    <property type="evidence" value="ECO:0007669"/>
    <property type="project" value="InterPro"/>
</dbReference>
<dbReference type="Gene3D" id="2.70.98.10">
    <property type="match status" value="1"/>
</dbReference>
<proteinExistence type="inferred from homology"/>
<dbReference type="InterPro" id="IPR014718">
    <property type="entry name" value="GH-type_carb-bd"/>
</dbReference>
<dbReference type="SUPFAM" id="SSF51445">
    <property type="entry name" value="(Trans)glycosidases"/>
    <property type="match status" value="1"/>
</dbReference>
<dbReference type="SUPFAM" id="SSF49303">
    <property type="entry name" value="beta-Galactosidase/glucuronidase domain"/>
    <property type="match status" value="2"/>
</dbReference>
<dbReference type="InterPro" id="IPR006104">
    <property type="entry name" value="Glyco_hydro_2_N"/>
</dbReference>
<dbReference type="Gene3D" id="2.60.120.260">
    <property type="entry name" value="Galactose-binding domain-like"/>
    <property type="match status" value="1"/>
</dbReference>
<keyword evidence="6 8" id="KW-0326">Glycosidase</keyword>
<accession>A0A848M5K3</accession>
<dbReference type="Pfam" id="PF02836">
    <property type="entry name" value="Glyco_hydro_2_C"/>
    <property type="match status" value="1"/>
</dbReference>
<keyword evidence="11" id="KW-1185">Reference proteome</keyword>
<comment type="catalytic activity">
    <reaction evidence="1 8">
        <text>Hydrolysis of terminal non-reducing beta-D-galactose residues in beta-D-galactosides.</text>
        <dbReference type="EC" id="3.2.1.23"/>
    </reaction>
</comment>
<dbReference type="PROSITE" id="PS00719">
    <property type="entry name" value="GLYCOSYL_HYDROL_F2_1"/>
    <property type="match status" value="1"/>
</dbReference>
<dbReference type="PRINTS" id="PR00132">
    <property type="entry name" value="GLHYDRLASE2"/>
</dbReference>
<organism evidence="10 11">
    <name type="scientific">Paenibacillus lemnae</name>
    <dbReference type="NCBI Taxonomy" id="1330551"/>
    <lineage>
        <taxon>Bacteria</taxon>
        <taxon>Bacillati</taxon>
        <taxon>Bacillota</taxon>
        <taxon>Bacilli</taxon>
        <taxon>Bacillales</taxon>
        <taxon>Paenibacillaceae</taxon>
        <taxon>Paenibacillus</taxon>
    </lineage>
</organism>
<sequence>MLSKSLLTKQKLKYTPPGNGYPEWNNNPEIFQINRLEAHTAFAGYATLEEALAGKVDAAASRQSLNGMWKFAWAENPASRIQGFEKLDYDCSSWHEIPVPSHWQLQGYDYPQYTNVRYPWIEQEDLKAPFAPTKYNPVGSYVTTFTVPQEWEGQPVFISFQGVESAFYIWLNGELVGYSEDSFTPSEFDLTPYLAQGENKLAVEVYRWSDASWLEDQDFWRMSGIFREVFLYTAPDVHVYDFRVDATLDDSFEHGNLQVQAKVHNYHEQEVSGVTLNVQLYDCEGNPVWEQAGSISASGGAWSQQLLEYEAQVPSPKKWSAESPSLYTLVLHLVDSKGKTLQYVSSRAGFRRFEIDGNLMKINGETIEFKGVNRHEFSHDKGRAIGYEEMLTDVKLMKAYNINAVRTSHYPNHPAWYDLCDEYGLYVIDEVNLETHGAWTYGQKELGDTVPGSRPEWRENVLDRSKSMFERDKNHPSIVIWSLGNESFGGDNFLHMYDYFKQEDSSRPVHYEGVFHYRPSDAASDIESHMYSHVRVVEDYAKNDPKKPFILCEYSHAMGNSCGGLSTYWDLFDKYPVLQGGFIWDWVDQSILTKTEDGTEYLAYGGDFGESPHDGTFCGNGLIFADRSVSPKIFEVKKCYQSVRFASEDLESGIISISNRYLFTDLAAFDFVWSVALDGTVVKEGTKKVPAAPGSTVTVDLGEAVKAASEAGEGEAVLTVSYLLKEGNAWADAGHEVAFEQFVLPVAIKPSVRRLEPAGTVKVSEQKDGLTVEGEGFALRFDLETGEMVSYLAGDRELIQQAPVPNFWRALIDNDRGNKLEERSSIWRTASIERKLQELTYLAGEREVTVRAQYVLPTVPVSICTMVYRVSGDGQVEVNLQLTPGEGLPEIPEVGVMFAMAGDFDQLEWYGKGPFENYSDRNTGAKLGLYSGLVGEQWVPYLRPQECGSKTEVRRAKVTDGQGAGLAVEGASKFEFSALPYTPLEVEGSDHAYKLPVSDKTVVRIMSKQMGVGGDDSWGARQHPEHILYANRGYSVTFTLQGLAGK</sequence>
<evidence type="ECO:0000313" key="11">
    <source>
        <dbReference type="Proteomes" id="UP000565468"/>
    </source>
</evidence>
<dbReference type="InterPro" id="IPR050347">
    <property type="entry name" value="Bact_Beta-galactosidase"/>
</dbReference>
<evidence type="ECO:0000256" key="2">
    <source>
        <dbReference type="ARBA" id="ARBA00007401"/>
    </source>
</evidence>
<dbReference type="InterPro" id="IPR036156">
    <property type="entry name" value="Beta-gal/glucu_dom_sf"/>
</dbReference>
<dbReference type="Gene3D" id="3.20.20.80">
    <property type="entry name" value="Glycosidases"/>
    <property type="match status" value="1"/>
</dbReference>
<dbReference type="FunFam" id="3.20.20.80:FF:000018">
    <property type="entry name" value="Beta-galactosidase"/>
    <property type="match status" value="1"/>
</dbReference>
<dbReference type="SMART" id="SM01038">
    <property type="entry name" value="Bgal_small_N"/>
    <property type="match status" value="1"/>
</dbReference>
<dbReference type="InterPro" id="IPR006103">
    <property type="entry name" value="Glyco_hydro_2_cat"/>
</dbReference>
<dbReference type="InterPro" id="IPR011013">
    <property type="entry name" value="Gal_mutarotase_sf_dom"/>
</dbReference>
<dbReference type="InterPro" id="IPR004199">
    <property type="entry name" value="B-gal_small/dom_5"/>
</dbReference>
<evidence type="ECO:0000256" key="4">
    <source>
        <dbReference type="ARBA" id="ARBA00013303"/>
    </source>
</evidence>
<dbReference type="Proteomes" id="UP000565468">
    <property type="component" value="Unassembled WGS sequence"/>
</dbReference>
<dbReference type="InterPro" id="IPR006101">
    <property type="entry name" value="Glyco_hydro_2"/>
</dbReference>
<evidence type="ECO:0000256" key="8">
    <source>
        <dbReference type="RuleBase" id="RU361154"/>
    </source>
</evidence>
<evidence type="ECO:0000313" key="10">
    <source>
        <dbReference type="EMBL" id="NMO95083.1"/>
    </source>
</evidence>
<dbReference type="InterPro" id="IPR013783">
    <property type="entry name" value="Ig-like_fold"/>
</dbReference>
<dbReference type="InterPro" id="IPR023230">
    <property type="entry name" value="Glyco_hydro_2_CS"/>
</dbReference>
<dbReference type="GO" id="GO:0004565">
    <property type="term" value="F:beta-galactosidase activity"/>
    <property type="evidence" value="ECO:0007669"/>
    <property type="project" value="UniProtKB-EC"/>
</dbReference>
<dbReference type="AlphaFoldDB" id="A0A848M5K3"/>
<evidence type="ECO:0000256" key="7">
    <source>
        <dbReference type="ARBA" id="ARBA00032230"/>
    </source>
</evidence>
<dbReference type="InterPro" id="IPR017853">
    <property type="entry name" value="GH"/>
</dbReference>
<dbReference type="EC" id="3.2.1.23" evidence="3 8"/>
<dbReference type="InterPro" id="IPR006102">
    <property type="entry name" value="Ig-like_GH2"/>
</dbReference>
<feature type="domain" description="Beta galactosidase small chain/" evidence="9">
    <location>
        <begin position="771"/>
        <end position="1041"/>
    </location>
</feature>
<dbReference type="Pfam" id="PF02837">
    <property type="entry name" value="Glyco_hydro_2_N"/>
    <property type="match status" value="1"/>
</dbReference>
<dbReference type="PANTHER" id="PTHR46323">
    <property type="entry name" value="BETA-GALACTOSIDASE"/>
    <property type="match status" value="1"/>
</dbReference>
<dbReference type="Gene3D" id="2.60.40.10">
    <property type="entry name" value="Immunoglobulins"/>
    <property type="match status" value="2"/>
</dbReference>
<dbReference type="PROSITE" id="PS00608">
    <property type="entry name" value="GLYCOSYL_HYDROL_F2_2"/>
    <property type="match status" value="1"/>
</dbReference>
<gene>
    <name evidence="10" type="ORF">HII30_04690</name>
</gene>
<dbReference type="GO" id="GO:0005990">
    <property type="term" value="P:lactose catabolic process"/>
    <property type="evidence" value="ECO:0007669"/>
    <property type="project" value="TreeGrafter"/>
</dbReference>